<keyword evidence="11" id="KW-1185">Reference proteome</keyword>
<dbReference type="PROSITE" id="PS50850">
    <property type="entry name" value="MFS"/>
    <property type="match status" value="1"/>
</dbReference>
<feature type="domain" description="Major facilitator superfamily (MFS) profile" evidence="9">
    <location>
        <begin position="12"/>
        <end position="511"/>
    </location>
</feature>
<feature type="transmembrane region" description="Helical" evidence="8">
    <location>
        <begin position="402"/>
        <end position="421"/>
    </location>
</feature>
<dbReference type="PANTHER" id="PTHR23501">
    <property type="entry name" value="MAJOR FACILITATOR SUPERFAMILY"/>
    <property type="match status" value="1"/>
</dbReference>
<protein>
    <submittedName>
        <fullName evidence="10">MFS transporter</fullName>
    </submittedName>
</protein>
<comment type="caution">
    <text evidence="10">The sequence shown here is derived from an EMBL/GenBank/DDBJ whole genome shotgun (WGS) entry which is preliminary data.</text>
</comment>
<feature type="transmembrane region" description="Helical" evidence="8">
    <location>
        <begin position="485"/>
        <end position="506"/>
    </location>
</feature>
<dbReference type="InterPro" id="IPR020846">
    <property type="entry name" value="MFS_dom"/>
</dbReference>
<reference evidence="10 11" key="1">
    <citation type="journal article" date="2015" name="Stand. Genomic Sci.">
        <title>High quality draft genome sequence of the moderately halophilic bacterium Pontibacillus yanchengensis Y32(T) and comparison among Pontibacillus genomes.</title>
        <authorList>
            <person name="Huang J."/>
            <person name="Qiao Z.X."/>
            <person name="Tang J.W."/>
            <person name="Wang G."/>
        </authorList>
    </citation>
    <scope>NUCLEOTIDE SEQUENCE [LARGE SCALE GENOMIC DNA]</scope>
    <source>
        <strain evidence="10 11">Y32</strain>
    </source>
</reference>
<dbReference type="STRING" id="1385514.N782_11175"/>
<feature type="transmembrane region" description="Helical" evidence="8">
    <location>
        <begin position="197"/>
        <end position="218"/>
    </location>
</feature>
<keyword evidence="5 8" id="KW-1133">Transmembrane helix</keyword>
<dbReference type="InterPro" id="IPR004638">
    <property type="entry name" value="EmrB-like"/>
</dbReference>
<dbReference type="InterPro" id="IPR011701">
    <property type="entry name" value="MFS"/>
</dbReference>
<dbReference type="GO" id="GO:0022857">
    <property type="term" value="F:transmembrane transporter activity"/>
    <property type="evidence" value="ECO:0007669"/>
    <property type="project" value="InterPro"/>
</dbReference>
<dbReference type="EMBL" id="AVBF01000026">
    <property type="protein sequence ID" value="KGP72623.1"/>
    <property type="molecule type" value="Genomic_DNA"/>
</dbReference>
<proteinExistence type="predicted"/>
<feature type="region of interest" description="Disordered" evidence="7">
    <location>
        <begin position="517"/>
        <end position="538"/>
    </location>
</feature>
<dbReference type="FunFam" id="1.20.1720.10:FF:000004">
    <property type="entry name" value="EmrB/QacA family drug resistance transporter"/>
    <property type="match status" value="1"/>
</dbReference>
<feature type="transmembrane region" description="Helical" evidence="8">
    <location>
        <begin position="302"/>
        <end position="324"/>
    </location>
</feature>
<feature type="transmembrane region" description="Helical" evidence="8">
    <location>
        <begin position="331"/>
        <end position="351"/>
    </location>
</feature>
<evidence type="ECO:0000313" key="11">
    <source>
        <dbReference type="Proteomes" id="UP000030147"/>
    </source>
</evidence>
<evidence type="ECO:0000313" key="10">
    <source>
        <dbReference type="EMBL" id="KGP72623.1"/>
    </source>
</evidence>
<evidence type="ECO:0000256" key="2">
    <source>
        <dbReference type="ARBA" id="ARBA00022448"/>
    </source>
</evidence>
<evidence type="ECO:0000256" key="4">
    <source>
        <dbReference type="ARBA" id="ARBA00022692"/>
    </source>
</evidence>
<feature type="transmembrane region" description="Helical" evidence="8">
    <location>
        <begin position="12"/>
        <end position="34"/>
    </location>
</feature>
<comment type="subcellular location">
    <subcellularLocation>
        <location evidence="1">Cell membrane</location>
        <topology evidence="1">Multi-pass membrane protein</topology>
    </subcellularLocation>
</comment>
<evidence type="ECO:0000256" key="5">
    <source>
        <dbReference type="ARBA" id="ARBA00022989"/>
    </source>
</evidence>
<dbReference type="Gene3D" id="1.20.1720.10">
    <property type="entry name" value="Multidrug resistance protein D"/>
    <property type="match status" value="1"/>
</dbReference>
<feature type="transmembrane region" description="Helical" evidence="8">
    <location>
        <begin position="224"/>
        <end position="246"/>
    </location>
</feature>
<dbReference type="OrthoDB" id="9807274at2"/>
<dbReference type="PRINTS" id="PR01036">
    <property type="entry name" value="TCRTETB"/>
</dbReference>
<accession>A0A0A2TDX0</accession>
<feature type="transmembrane region" description="Helical" evidence="8">
    <location>
        <begin position="77"/>
        <end position="96"/>
    </location>
</feature>
<keyword evidence="6 8" id="KW-0472">Membrane</keyword>
<feature type="transmembrane region" description="Helical" evidence="8">
    <location>
        <begin position="267"/>
        <end position="290"/>
    </location>
</feature>
<name>A0A0A2TDX0_9BACI</name>
<feature type="transmembrane region" description="Helical" evidence="8">
    <location>
        <begin position="46"/>
        <end position="65"/>
    </location>
</feature>
<evidence type="ECO:0000256" key="6">
    <source>
        <dbReference type="ARBA" id="ARBA00023136"/>
    </source>
</evidence>
<feature type="transmembrane region" description="Helical" evidence="8">
    <location>
        <begin position="363"/>
        <end position="381"/>
    </location>
</feature>
<dbReference type="PANTHER" id="PTHR23501:SF197">
    <property type="entry name" value="COMD"/>
    <property type="match status" value="1"/>
</dbReference>
<sequence>MEHLEHRQKVTIMIAIMAAMLFAALNQTIVGTALPVIVADIGGMDYFSWVFTIYMLTTSLTAILVGKLSDTYGRKPFILVGIGVFIVGALLCGTSVNIYQLIIYRGIQGFGGGMIMSTAFTAIGDLFPPRERGRWQGLMASVFGLSSVFGPTLGGYIVDTFKWNWVFWVFLPFGIVAFIMIYKMFPNIKSNEKTTVDYLGAIILASTITPLLLAFSWAGETYAWDSAVIIGLFSWSVVALSVFIFVEQRAKNPIIPLHLFKNSIFSISNVSGLLMGMGMFGAIMYMPFFIQGVMGISATKSGFVMMSMMLSMVITSTVGGQLITKTGRYKIFAIAGLLIMGIGMFSMSQMTVETTLVGAVRNLMIVGFGLGLSFPVLTLTVQNAVDYKYLGVATSASQFFRQAGGTIGVSIMGAIMNRIMANEMQDLSISSGQTAQLDNMKAMENPQVLMDPDKINQIKETVPSEMLPVFNQVIDKVQVVLSTALGGSFLFGTFILGVAFVLILFLKEIPLRMTNKTDEESANENTQERSVQESEATV</sequence>
<dbReference type="Proteomes" id="UP000030147">
    <property type="component" value="Unassembled WGS sequence"/>
</dbReference>
<dbReference type="CDD" id="cd17502">
    <property type="entry name" value="MFS_Azr1_MDR_like"/>
    <property type="match status" value="1"/>
</dbReference>
<evidence type="ECO:0000259" key="9">
    <source>
        <dbReference type="PROSITE" id="PS50850"/>
    </source>
</evidence>
<evidence type="ECO:0000256" key="7">
    <source>
        <dbReference type="SAM" id="MobiDB-lite"/>
    </source>
</evidence>
<keyword evidence="4 8" id="KW-0812">Transmembrane</keyword>
<feature type="transmembrane region" description="Helical" evidence="8">
    <location>
        <begin position="102"/>
        <end position="123"/>
    </location>
</feature>
<dbReference type="Gene3D" id="1.20.1250.20">
    <property type="entry name" value="MFS general substrate transporter like domains"/>
    <property type="match status" value="1"/>
</dbReference>
<dbReference type="Pfam" id="PF07690">
    <property type="entry name" value="MFS_1"/>
    <property type="match status" value="1"/>
</dbReference>
<organism evidence="10 11">
    <name type="scientific">Pontibacillus yanchengensis Y32</name>
    <dbReference type="NCBI Taxonomy" id="1385514"/>
    <lineage>
        <taxon>Bacteria</taxon>
        <taxon>Bacillati</taxon>
        <taxon>Bacillota</taxon>
        <taxon>Bacilli</taxon>
        <taxon>Bacillales</taxon>
        <taxon>Bacillaceae</taxon>
        <taxon>Pontibacillus</taxon>
    </lineage>
</organism>
<dbReference type="GO" id="GO:0005886">
    <property type="term" value="C:plasma membrane"/>
    <property type="evidence" value="ECO:0007669"/>
    <property type="project" value="UniProtKB-SubCell"/>
</dbReference>
<dbReference type="NCBIfam" id="TIGR00711">
    <property type="entry name" value="efflux_EmrB"/>
    <property type="match status" value="1"/>
</dbReference>
<evidence type="ECO:0000256" key="1">
    <source>
        <dbReference type="ARBA" id="ARBA00004651"/>
    </source>
</evidence>
<gene>
    <name evidence="10" type="ORF">N782_11175</name>
</gene>
<dbReference type="AlphaFoldDB" id="A0A0A2TDX0"/>
<dbReference type="SUPFAM" id="SSF103473">
    <property type="entry name" value="MFS general substrate transporter"/>
    <property type="match status" value="1"/>
</dbReference>
<keyword evidence="3" id="KW-1003">Cell membrane</keyword>
<dbReference type="RefSeq" id="WP_036819371.1">
    <property type="nucleotide sequence ID" value="NZ_AVBF01000026.1"/>
</dbReference>
<dbReference type="InterPro" id="IPR036259">
    <property type="entry name" value="MFS_trans_sf"/>
</dbReference>
<evidence type="ECO:0000256" key="3">
    <source>
        <dbReference type="ARBA" id="ARBA00022475"/>
    </source>
</evidence>
<feature type="transmembrane region" description="Helical" evidence="8">
    <location>
        <begin position="165"/>
        <end position="185"/>
    </location>
</feature>
<evidence type="ECO:0000256" key="8">
    <source>
        <dbReference type="SAM" id="Phobius"/>
    </source>
</evidence>
<dbReference type="eggNOG" id="COG2814">
    <property type="taxonomic scope" value="Bacteria"/>
</dbReference>
<keyword evidence="2" id="KW-0813">Transport</keyword>
<feature type="transmembrane region" description="Helical" evidence="8">
    <location>
        <begin position="135"/>
        <end position="153"/>
    </location>
</feature>